<evidence type="ECO:0000313" key="3">
    <source>
        <dbReference type="EMBL" id="CAF4761424.1"/>
    </source>
</evidence>
<accession>A0A8S3BBS8</accession>
<evidence type="ECO:0000313" key="2">
    <source>
        <dbReference type="EMBL" id="CAF4595413.1"/>
    </source>
</evidence>
<dbReference type="EMBL" id="CAJOBJ010192592">
    <property type="protein sequence ID" value="CAF4959053.1"/>
    <property type="molecule type" value="Genomic_DNA"/>
</dbReference>
<dbReference type="EMBL" id="CAJOBJ010164551">
    <property type="protein sequence ID" value="CAF4859275.1"/>
    <property type="molecule type" value="Genomic_DNA"/>
</dbReference>
<gene>
    <name evidence="2" type="ORF">BYL167_LOCUS39894</name>
    <name evidence="3" type="ORF">BYL167_LOCUS46524</name>
    <name evidence="5" type="ORF">GIL414_LOCUS49796</name>
    <name evidence="6" type="ORF">GIL414_LOCUS54746</name>
    <name evidence="4" type="ORF">SMN809_LOCUS46688</name>
</gene>
<name>A0A8S3BBS8_9BILA</name>
<dbReference type="Proteomes" id="UP000676336">
    <property type="component" value="Unassembled WGS sequence"/>
</dbReference>
<feature type="transmembrane region" description="Helical" evidence="1">
    <location>
        <begin position="39"/>
        <end position="55"/>
    </location>
</feature>
<evidence type="ECO:0000256" key="1">
    <source>
        <dbReference type="SAM" id="Phobius"/>
    </source>
</evidence>
<dbReference type="EMBL" id="CAJOBI010145862">
    <property type="protein sequence ID" value="CAF4789276.1"/>
    <property type="molecule type" value="Genomic_DNA"/>
</dbReference>
<feature type="non-terminal residue" evidence="4">
    <location>
        <position position="56"/>
    </location>
</feature>
<organism evidence="4 7">
    <name type="scientific">Rotaria magnacalcarata</name>
    <dbReference type="NCBI Taxonomy" id="392030"/>
    <lineage>
        <taxon>Eukaryota</taxon>
        <taxon>Metazoa</taxon>
        <taxon>Spiralia</taxon>
        <taxon>Gnathifera</taxon>
        <taxon>Rotifera</taxon>
        <taxon>Eurotatoria</taxon>
        <taxon>Bdelloidea</taxon>
        <taxon>Philodinida</taxon>
        <taxon>Philodinidae</taxon>
        <taxon>Rotaria</taxon>
    </lineage>
</organism>
<dbReference type="EMBL" id="CAJOBH010131851">
    <property type="protein sequence ID" value="CAF4761424.1"/>
    <property type="molecule type" value="Genomic_DNA"/>
</dbReference>
<dbReference type="EMBL" id="CAJOBH010097224">
    <property type="protein sequence ID" value="CAF4595413.1"/>
    <property type="molecule type" value="Genomic_DNA"/>
</dbReference>
<keyword evidence="1" id="KW-0812">Transmembrane</keyword>
<evidence type="ECO:0000313" key="6">
    <source>
        <dbReference type="EMBL" id="CAF4959053.1"/>
    </source>
</evidence>
<comment type="caution">
    <text evidence="4">The sequence shown here is derived from an EMBL/GenBank/DDBJ whole genome shotgun (WGS) entry which is preliminary data.</text>
</comment>
<dbReference type="Proteomes" id="UP000681967">
    <property type="component" value="Unassembled WGS sequence"/>
</dbReference>
<keyword evidence="1" id="KW-1133">Transmembrane helix</keyword>
<protein>
    <submittedName>
        <fullName evidence="4">Uncharacterized protein</fullName>
    </submittedName>
</protein>
<dbReference type="Proteomes" id="UP000681720">
    <property type="component" value="Unassembled WGS sequence"/>
</dbReference>
<evidence type="ECO:0000313" key="5">
    <source>
        <dbReference type="EMBL" id="CAF4859275.1"/>
    </source>
</evidence>
<sequence length="56" mass="5818">MNVNSHGPTFQGLNATSLGLCSFALTAFCVSMYLIGATVPVNVSMGVIMGAILFYS</sequence>
<reference evidence="4" key="1">
    <citation type="submission" date="2021-02" db="EMBL/GenBank/DDBJ databases">
        <authorList>
            <person name="Nowell W R."/>
        </authorList>
    </citation>
    <scope>NUCLEOTIDE SEQUENCE</scope>
</reference>
<keyword evidence="1" id="KW-0472">Membrane</keyword>
<evidence type="ECO:0000313" key="4">
    <source>
        <dbReference type="EMBL" id="CAF4789276.1"/>
    </source>
</evidence>
<evidence type="ECO:0000313" key="7">
    <source>
        <dbReference type="Proteomes" id="UP000676336"/>
    </source>
</evidence>
<proteinExistence type="predicted"/>
<dbReference type="AlphaFoldDB" id="A0A8S3BBS8"/>